<evidence type="ECO:0000256" key="1">
    <source>
        <dbReference type="SAM" id="MobiDB-lite"/>
    </source>
</evidence>
<feature type="compositionally biased region" description="Basic and acidic residues" evidence="1">
    <location>
        <begin position="208"/>
        <end position="218"/>
    </location>
</feature>
<feature type="region of interest" description="Disordered" evidence="1">
    <location>
        <begin position="186"/>
        <end position="218"/>
    </location>
</feature>
<comment type="caution">
    <text evidence="2">The sequence shown here is derived from an EMBL/GenBank/DDBJ whole genome shotgun (WGS) entry which is preliminary data.</text>
</comment>
<evidence type="ECO:0000313" key="2">
    <source>
        <dbReference type="EMBL" id="KKM24190.1"/>
    </source>
</evidence>
<sequence length="218" mass="23523">MVVKGVTENKAGTMSGGKGQAEAPPSEDKTPGDASKVSPEDTPKYSQKAYEAAVHAAKSEAGRTVKALEAREQAVRDVEAKEAERQKARDLKEREAVKGDPDKLSIVEERQNLRNEKAEVARQKAENEATAAKNLVAIEAANATKLETAIFEIAKKHEVDPATLKKLNITDLKQLEGIAKAISEKKPFVDSGKNKGGGSFDSLSAKGKVSESLRRMRK</sequence>
<dbReference type="AlphaFoldDB" id="A0A0F9L9C4"/>
<feature type="region of interest" description="Disordered" evidence="1">
    <location>
        <begin position="74"/>
        <end position="104"/>
    </location>
</feature>
<dbReference type="EMBL" id="LAZR01012978">
    <property type="protein sequence ID" value="KKM24190.1"/>
    <property type="molecule type" value="Genomic_DNA"/>
</dbReference>
<organism evidence="2">
    <name type="scientific">marine sediment metagenome</name>
    <dbReference type="NCBI Taxonomy" id="412755"/>
    <lineage>
        <taxon>unclassified sequences</taxon>
        <taxon>metagenomes</taxon>
        <taxon>ecological metagenomes</taxon>
    </lineage>
</organism>
<proteinExistence type="predicted"/>
<feature type="region of interest" description="Disordered" evidence="1">
    <location>
        <begin position="1"/>
        <end position="49"/>
    </location>
</feature>
<gene>
    <name evidence="2" type="ORF">LCGC14_1607570</name>
</gene>
<accession>A0A0F9L9C4</accession>
<reference evidence="2" key="1">
    <citation type="journal article" date="2015" name="Nature">
        <title>Complex archaea that bridge the gap between prokaryotes and eukaryotes.</title>
        <authorList>
            <person name="Spang A."/>
            <person name="Saw J.H."/>
            <person name="Jorgensen S.L."/>
            <person name="Zaremba-Niedzwiedzka K."/>
            <person name="Martijn J."/>
            <person name="Lind A.E."/>
            <person name="van Eijk R."/>
            <person name="Schleper C."/>
            <person name="Guy L."/>
            <person name="Ettema T.J."/>
        </authorList>
    </citation>
    <scope>NUCLEOTIDE SEQUENCE</scope>
</reference>
<name>A0A0F9L9C4_9ZZZZ</name>
<protein>
    <submittedName>
        <fullName evidence="2">Uncharacterized protein</fullName>
    </submittedName>
</protein>